<proteinExistence type="predicted"/>
<keyword evidence="4" id="KW-1185">Reference proteome</keyword>
<reference evidence="4" key="1">
    <citation type="journal article" date="2019" name="Int. J. Syst. Evol. Microbiol.">
        <title>The Global Catalogue of Microorganisms (GCM) 10K type strain sequencing project: providing services to taxonomists for standard genome sequencing and annotation.</title>
        <authorList>
            <consortium name="The Broad Institute Genomics Platform"/>
            <consortium name="The Broad Institute Genome Sequencing Center for Infectious Disease"/>
            <person name="Wu L."/>
            <person name="Ma J."/>
        </authorList>
    </citation>
    <scope>NUCLEOTIDE SEQUENCE [LARGE SCALE GENOMIC DNA]</scope>
    <source>
        <strain evidence="4">KCTC 52640</strain>
    </source>
</reference>
<dbReference type="InterPro" id="IPR037152">
    <property type="entry name" value="L-asparaginase_N_sf"/>
</dbReference>
<dbReference type="PROSITE" id="PS51732">
    <property type="entry name" value="ASN_GLN_ASE_3"/>
    <property type="match status" value="1"/>
</dbReference>
<organism evidence="3 4">
    <name type="scientific">Salinisphaera aquimarina</name>
    <dbReference type="NCBI Taxonomy" id="2094031"/>
    <lineage>
        <taxon>Bacteria</taxon>
        <taxon>Pseudomonadati</taxon>
        <taxon>Pseudomonadota</taxon>
        <taxon>Gammaproteobacteria</taxon>
        <taxon>Salinisphaerales</taxon>
        <taxon>Salinisphaeraceae</taxon>
        <taxon>Salinisphaera</taxon>
    </lineage>
</organism>
<dbReference type="EMBL" id="JBHRSS010000003">
    <property type="protein sequence ID" value="MFC3103017.1"/>
    <property type="molecule type" value="Genomic_DNA"/>
</dbReference>
<dbReference type="PIRSF" id="PIRSF001220">
    <property type="entry name" value="L-ASNase_gatD"/>
    <property type="match status" value="1"/>
</dbReference>
<dbReference type="Pfam" id="PF00710">
    <property type="entry name" value="Asparaginase"/>
    <property type="match status" value="1"/>
</dbReference>
<sequence>MTGTSEPAAISPFTIRVLATGGTIEKTYDAARGALTLDVPVLDHLLAELRQPDVDLRLERVMAMDSLDMDADDRGRIVAAVATTMAAADCHAVLITHGTDTLADTAAALIEGLEQLSIPVVLTGAMVPYRVADSDALQNMAQALMACRLLAPGVYTAFHSRVIPGDRIVKDYEHLTMIEAQPRSG</sequence>
<dbReference type="Proteomes" id="UP001595462">
    <property type="component" value="Unassembled WGS sequence"/>
</dbReference>
<dbReference type="InterPro" id="IPR006034">
    <property type="entry name" value="Asparaginase/glutaminase-like"/>
</dbReference>
<dbReference type="PANTHER" id="PTHR11707:SF28">
    <property type="entry name" value="60 KDA LYSOPHOSPHOLIPASE"/>
    <property type="match status" value="1"/>
</dbReference>
<feature type="active site" evidence="1">
    <location>
        <position position="99"/>
    </location>
</feature>
<protein>
    <submittedName>
        <fullName evidence="3">Asparaginase domain-containing protein</fullName>
        <ecNumber evidence="3">3.5.1.1</ecNumber>
    </submittedName>
</protein>
<evidence type="ECO:0000313" key="4">
    <source>
        <dbReference type="Proteomes" id="UP001595462"/>
    </source>
</evidence>
<dbReference type="PRINTS" id="PR00139">
    <property type="entry name" value="ASNGLNASE"/>
</dbReference>
<dbReference type="InterPro" id="IPR027475">
    <property type="entry name" value="Asparaginase/glutaminase_AS2"/>
</dbReference>
<dbReference type="PROSITE" id="PS00917">
    <property type="entry name" value="ASN_GLN_ASE_2"/>
    <property type="match status" value="1"/>
</dbReference>
<dbReference type="SUPFAM" id="SSF53774">
    <property type="entry name" value="Glutaminase/Asparaginase"/>
    <property type="match status" value="1"/>
</dbReference>
<dbReference type="PIRSF" id="PIRSF500176">
    <property type="entry name" value="L_ASNase"/>
    <property type="match status" value="1"/>
</dbReference>
<feature type="domain" description="L-asparaginase N-terminal" evidence="2">
    <location>
        <begin position="15"/>
        <end position="170"/>
    </location>
</feature>
<dbReference type="Gene3D" id="3.40.50.1170">
    <property type="entry name" value="L-asparaginase, N-terminal domain"/>
    <property type="match status" value="1"/>
</dbReference>
<dbReference type="GO" id="GO:0004067">
    <property type="term" value="F:asparaginase activity"/>
    <property type="evidence" value="ECO:0007669"/>
    <property type="project" value="UniProtKB-EC"/>
</dbReference>
<evidence type="ECO:0000259" key="2">
    <source>
        <dbReference type="Pfam" id="PF00710"/>
    </source>
</evidence>
<evidence type="ECO:0000313" key="3">
    <source>
        <dbReference type="EMBL" id="MFC3103017.1"/>
    </source>
</evidence>
<gene>
    <name evidence="3" type="ORF">ACFOSU_03850</name>
</gene>
<accession>A0ABV7EMX7</accession>
<dbReference type="InterPro" id="IPR027474">
    <property type="entry name" value="L-asparaginase_N"/>
</dbReference>
<name>A0ABV7EMX7_9GAMM</name>
<evidence type="ECO:0000256" key="1">
    <source>
        <dbReference type="PROSITE-ProRule" id="PRU10100"/>
    </source>
</evidence>
<dbReference type="InterPro" id="IPR036152">
    <property type="entry name" value="Asp/glu_Ase-like_sf"/>
</dbReference>
<dbReference type="SMART" id="SM00870">
    <property type="entry name" value="Asparaginase"/>
    <property type="match status" value="1"/>
</dbReference>
<dbReference type="EC" id="3.5.1.1" evidence="3"/>
<comment type="caution">
    <text evidence="3">The sequence shown here is derived from an EMBL/GenBank/DDBJ whole genome shotgun (WGS) entry which is preliminary data.</text>
</comment>
<keyword evidence="3" id="KW-0378">Hydrolase</keyword>
<dbReference type="PANTHER" id="PTHR11707">
    <property type="entry name" value="L-ASPARAGINASE"/>
    <property type="match status" value="1"/>
</dbReference>
<dbReference type="RefSeq" id="WP_380686635.1">
    <property type="nucleotide sequence ID" value="NZ_JBHRSS010000003.1"/>
</dbReference>